<proteinExistence type="predicted"/>
<evidence type="ECO:0000313" key="10">
    <source>
        <dbReference type="Proteomes" id="UP001272325"/>
    </source>
</evidence>
<evidence type="ECO:0000256" key="5">
    <source>
        <dbReference type="ARBA" id="ARBA00022989"/>
    </source>
</evidence>
<evidence type="ECO:0000256" key="7">
    <source>
        <dbReference type="SAM" id="Phobius"/>
    </source>
</evidence>
<evidence type="ECO:0000259" key="8">
    <source>
        <dbReference type="Pfam" id="PF00535"/>
    </source>
</evidence>
<comment type="subcellular location">
    <subcellularLocation>
        <location evidence="1">Membrane</location>
        <topology evidence="1">Multi-pass membrane protein</topology>
    </subcellularLocation>
</comment>
<dbReference type="RefSeq" id="WP_171138879.1">
    <property type="nucleotide sequence ID" value="NZ_AP024893.1"/>
</dbReference>
<evidence type="ECO:0000256" key="6">
    <source>
        <dbReference type="ARBA" id="ARBA00023136"/>
    </source>
</evidence>
<dbReference type="Gene3D" id="3.90.550.10">
    <property type="entry name" value="Spore Coat Polysaccharide Biosynthesis Protein SpsA, Chain A"/>
    <property type="match status" value="1"/>
</dbReference>
<comment type="caution">
    <text evidence="9">The sequence shown here is derived from an EMBL/GenBank/DDBJ whole genome shotgun (WGS) entry which is preliminary data.</text>
</comment>
<evidence type="ECO:0000256" key="3">
    <source>
        <dbReference type="ARBA" id="ARBA00022679"/>
    </source>
</evidence>
<keyword evidence="2" id="KW-0328">Glycosyltransferase</keyword>
<evidence type="ECO:0000313" key="9">
    <source>
        <dbReference type="EMBL" id="MDW6018303.1"/>
    </source>
</evidence>
<keyword evidence="10" id="KW-1185">Reference proteome</keyword>
<dbReference type="PANTHER" id="PTHR48090:SF1">
    <property type="entry name" value="PROPHAGE BACTOPRENOL GLUCOSYL TRANSFERASE HOMOLOG"/>
    <property type="match status" value="1"/>
</dbReference>
<organism evidence="9 10">
    <name type="scientific">Vibrio plantisponsor</name>
    <dbReference type="NCBI Taxonomy" id="664643"/>
    <lineage>
        <taxon>Bacteria</taxon>
        <taxon>Pseudomonadati</taxon>
        <taxon>Pseudomonadota</taxon>
        <taxon>Gammaproteobacteria</taxon>
        <taxon>Vibrionales</taxon>
        <taxon>Vibrionaceae</taxon>
        <taxon>Vibrio</taxon>
    </lineage>
</organism>
<dbReference type="Pfam" id="PF00535">
    <property type="entry name" value="Glycos_transf_2"/>
    <property type="match status" value="1"/>
</dbReference>
<keyword evidence="6 7" id="KW-0472">Membrane</keyword>
<feature type="domain" description="Glycosyltransferase 2-like" evidence="8">
    <location>
        <begin position="7"/>
        <end position="168"/>
    </location>
</feature>
<feature type="transmembrane region" description="Helical" evidence="7">
    <location>
        <begin position="264"/>
        <end position="289"/>
    </location>
</feature>
<dbReference type="EMBL" id="JAWRCN010000001">
    <property type="protein sequence ID" value="MDW6018303.1"/>
    <property type="molecule type" value="Genomic_DNA"/>
</dbReference>
<feature type="transmembrane region" description="Helical" evidence="7">
    <location>
        <begin position="231"/>
        <end position="252"/>
    </location>
</feature>
<accession>A0ABU4IIB6</accession>
<reference evidence="9 10" key="1">
    <citation type="submission" date="2023-11" db="EMBL/GenBank/DDBJ databases">
        <title>Plant-associative lifestyle of Vibrio porteresiae and its evolutionary dynamics.</title>
        <authorList>
            <person name="Rameshkumar N."/>
            <person name="Kirti K."/>
        </authorList>
    </citation>
    <scope>NUCLEOTIDE SEQUENCE [LARGE SCALE GENOMIC DNA]</scope>
    <source>
        <strain evidence="9 10">MSSRF60</strain>
    </source>
</reference>
<evidence type="ECO:0000256" key="2">
    <source>
        <dbReference type="ARBA" id="ARBA00022676"/>
    </source>
</evidence>
<keyword evidence="4 7" id="KW-0812">Transmembrane</keyword>
<protein>
    <submittedName>
        <fullName evidence="9">Glycosyltransferase family 2 protein</fullName>
    </submittedName>
</protein>
<dbReference type="InterPro" id="IPR050256">
    <property type="entry name" value="Glycosyltransferase_2"/>
</dbReference>
<keyword evidence="3" id="KW-0808">Transferase</keyword>
<dbReference type="InterPro" id="IPR001173">
    <property type="entry name" value="Glyco_trans_2-like"/>
</dbReference>
<gene>
    <name evidence="9" type="ORF">SBW85_11270</name>
</gene>
<evidence type="ECO:0000256" key="1">
    <source>
        <dbReference type="ARBA" id="ARBA00004141"/>
    </source>
</evidence>
<keyword evidence="5 7" id="KW-1133">Transmembrane helix</keyword>
<dbReference type="CDD" id="cd04187">
    <property type="entry name" value="DPM1_like_bac"/>
    <property type="match status" value="1"/>
</dbReference>
<evidence type="ECO:0000256" key="4">
    <source>
        <dbReference type="ARBA" id="ARBA00022692"/>
    </source>
</evidence>
<dbReference type="SUPFAM" id="SSF53448">
    <property type="entry name" value="Nucleotide-diphospho-sugar transferases"/>
    <property type="match status" value="1"/>
</dbReference>
<dbReference type="Proteomes" id="UP001272325">
    <property type="component" value="Unassembled WGS sequence"/>
</dbReference>
<dbReference type="InterPro" id="IPR029044">
    <property type="entry name" value="Nucleotide-diphossugar_trans"/>
</dbReference>
<sequence length="320" mass="36066">MKNKLISIICPCYNEEQVLGLFAKRITAILESTNRTYEIIFVNDGSKDNTLAKAKYLQKSNPNICVVNLSRNFGKEAALTAGLDISTGEVVIPIDADLQDPPELILEFLKEWEKGYDVVLAKRVDRSSDSWAKKKSAELFYKIHNMMAHVDIPENVGDYRLMTRRVVNAIQELPENQRFMKGIFSWVGFKTSVIEYKRESRQAGHTSFNGWKLWNFALDGITGFSTAPLRIWLYIGALISASAFIYGSVIFFKTIIQGVDVPGYASMFTSILFLGGIQLIGIGVIGEYVGRMYMEAKRRPVYIIDEVSNPAVEEARDSND</sequence>
<name>A0ABU4IIB6_9VIBR</name>
<dbReference type="PANTHER" id="PTHR48090">
    <property type="entry name" value="UNDECAPRENYL-PHOSPHATE 4-DEOXY-4-FORMAMIDO-L-ARABINOSE TRANSFERASE-RELATED"/>
    <property type="match status" value="1"/>
</dbReference>